<sequence>MDSLATGGCFFNAVFLFTWLLGLIGYIYLAIRPGELLKNFDFVSDAETSSTGAVEDPIDNSSNSDASDHPAWSEEGMVHWLYDRCERRLQKAVTKQDPTKTNQYLARQGILSDMLAALEVATAETRGHIQQVLEDITDLSSDEDSPTMNTGGHDIALNSGVPTGIATAFVHGVAGMSLCGCDIGDIEISNNSSVIPFTTLVLTAWSWHLVVNEDLQLEGSLLVALRRINGRLERAQRRGNIGQGMKHMQNRTWLLSCVAHYASCSPQADKAFRAIMTLPEYDQFEEVTKLIGQLGGALREVKPESSKSDEEMAEETPAEKTQRYMNCGQSEASDPDLWADVHYGPRNRRDDTEPGDGTGLQVVIDSGADGSVLPNVEPPDELPAAAEEAELPVAERPDVDYKSVMVDGVKLDSNTPLRTLRGDTVGDETMEVTAEVHLWEMRLWEQRRQLLSTLEMVEMSQKDLDALESYDFDLDETDDSSHTDAELLEQLNMGVLIPANEFDFKGETPKMLTTRRHMLLSERELAIQSHPKHLEKLFEMMKINKGLKPKQVPVHQLLDEPEETEELPPDKTKTFRSCIGILLYIASDFVECQYAIRGLAQVMSKPTVQAFICLRHLCLYLLGCVDQCTVMTYSDHQGLLHYTPTEYTMEVYSDSVEFTLNLDNSAAKAFFFRSGNQETDESESVGENDEEEMIETDAEVEDQPTGHSEASLHQQMAETNALLLAREQRLEAEWDEAELRNDRETMHEIENMIIETRNLRYSI</sequence>
<feature type="region of interest" description="Disordered" evidence="1">
    <location>
        <begin position="51"/>
        <end position="70"/>
    </location>
</feature>
<organism evidence="4">
    <name type="scientific">Cladocopium goreaui</name>
    <dbReference type="NCBI Taxonomy" id="2562237"/>
    <lineage>
        <taxon>Eukaryota</taxon>
        <taxon>Sar</taxon>
        <taxon>Alveolata</taxon>
        <taxon>Dinophyceae</taxon>
        <taxon>Suessiales</taxon>
        <taxon>Symbiodiniaceae</taxon>
        <taxon>Cladocopium</taxon>
    </lineage>
</organism>
<dbReference type="EMBL" id="CAMXCT020003090">
    <property type="protein sequence ID" value="CAL1155717.1"/>
    <property type="molecule type" value="Genomic_DNA"/>
</dbReference>
<evidence type="ECO:0000313" key="3">
    <source>
        <dbReference type="EMBL" id="CAI4002141.1"/>
    </source>
</evidence>
<dbReference type="EMBL" id="CAMXCT010003050">
    <property type="protein sequence ID" value="CAI4002141.1"/>
    <property type="molecule type" value="Genomic_DNA"/>
</dbReference>
<reference evidence="4" key="1">
    <citation type="submission" date="2022-10" db="EMBL/GenBank/DDBJ databases">
        <authorList>
            <person name="Chen Y."/>
            <person name="Dougan E. K."/>
            <person name="Chan C."/>
            <person name="Rhodes N."/>
            <person name="Thang M."/>
        </authorList>
    </citation>
    <scope>NUCLEOTIDE SEQUENCE</scope>
</reference>
<evidence type="ECO:0000313" key="6">
    <source>
        <dbReference type="Proteomes" id="UP001152797"/>
    </source>
</evidence>
<reference evidence="5 6" key="2">
    <citation type="submission" date="2024-05" db="EMBL/GenBank/DDBJ databases">
        <authorList>
            <person name="Chen Y."/>
            <person name="Shah S."/>
            <person name="Dougan E. K."/>
            <person name="Thang M."/>
            <person name="Chan C."/>
        </authorList>
    </citation>
    <scope>NUCLEOTIDE SEQUENCE [LARGE SCALE GENOMIC DNA]</scope>
</reference>
<dbReference type="EMBL" id="CAMXCT020003050">
    <property type="protein sequence ID" value="CAL1155516.1"/>
    <property type="molecule type" value="Genomic_DNA"/>
</dbReference>
<gene>
    <name evidence="3" type="ORF">C1SCF055_LOCUS28113</name>
    <name evidence="4" type="ORF">C1SCF055_LOCUS28301</name>
</gene>
<protein>
    <submittedName>
        <fullName evidence="5">Retrovirus-related Pol polyprotein from transposon TNT 1-94</fullName>
    </submittedName>
</protein>
<evidence type="ECO:0000313" key="4">
    <source>
        <dbReference type="EMBL" id="CAI4002342.1"/>
    </source>
</evidence>
<comment type="caution">
    <text evidence="4">The sequence shown here is derived from an EMBL/GenBank/DDBJ whole genome shotgun (WGS) entry which is preliminary data.</text>
</comment>
<dbReference type="EMBL" id="CAMXCT010003090">
    <property type="protein sequence ID" value="CAI4002342.1"/>
    <property type="molecule type" value="Genomic_DNA"/>
</dbReference>
<keyword evidence="2" id="KW-1133">Transmembrane helix</keyword>
<dbReference type="EMBL" id="CAMXCT030003050">
    <property type="protein sequence ID" value="CAL4789453.1"/>
    <property type="molecule type" value="Genomic_DNA"/>
</dbReference>
<feature type="transmembrane region" description="Helical" evidence="2">
    <location>
        <begin position="9"/>
        <end position="29"/>
    </location>
</feature>
<evidence type="ECO:0000313" key="5">
    <source>
        <dbReference type="EMBL" id="CAL4789453.1"/>
    </source>
</evidence>
<dbReference type="Proteomes" id="UP001152797">
    <property type="component" value="Unassembled WGS sequence"/>
</dbReference>
<proteinExistence type="predicted"/>
<dbReference type="AlphaFoldDB" id="A0A9P1D4B7"/>
<name>A0A9P1D4B7_9DINO</name>
<feature type="region of interest" description="Disordered" evidence="1">
    <location>
        <begin position="300"/>
        <end position="322"/>
    </location>
</feature>
<feature type="compositionally biased region" description="Basic and acidic residues" evidence="1">
    <location>
        <begin position="300"/>
        <end position="310"/>
    </location>
</feature>
<evidence type="ECO:0000256" key="2">
    <source>
        <dbReference type="SAM" id="Phobius"/>
    </source>
</evidence>
<keyword evidence="2" id="KW-0812">Transmembrane</keyword>
<accession>A0A9P1D4B7</accession>
<keyword evidence="2" id="KW-0472">Membrane</keyword>
<evidence type="ECO:0000256" key="1">
    <source>
        <dbReference type="SAM" id="MobiDB-lite"/>
    </source>
</evidence>
<dbReference type="EMBL" id="CAMXCT030003090">
    <property type="protein sequence ID" value="CAL4789654.1"/>
    <property type="molecule type" value="Genomic_DNA"/>
</dbReference>
<keyword evidence="6" id="KW-1185">Reference proteome</keyword>